<reference evidence="3" key="1">
    <citation type="journal article" date="2021" name="Genome Biol. Evol.">
        <title>The assembled and annotated genome of the fairy-ring fungus Marasmius oreades.</title>
        <authorList>
            <person name="Hiltunen M."/>
            <person name="Ament-Velasquez S.L."/>
            <person name="Johannesson H."/>
        </authorList>
    </citation>
    <scope>NUCLEOTIDE SEQUENCE</scope>
    <source>
        <strain evidence="3">03SP1</strain>
    </source>
</reference>
<evidence type="ECO:0008006" key="5">
    <source>
        <dbReference type="Google" id="ProtNLM"/>
    </source>
</evidence>
<dbReference type="KEGG" id="more:E1B28_005798"/>
<dbReference type="RefSeq" id="XP_043011474.1">
    <property type="nucleotide sequence ID" value="XM_043150387.1"/>
</dbReference>
<feature type="domain" description="GST N-terminal" evidence="1">
    <location>
        <begin position="110"/>
        <end position="188"/>
    </location>
</feature>
<dbReference type="InterPro" id="IPR054416">
    <property type="entry name" value="GST_UstS-like_C"/>
</dbReference>
<dbReference type="SUPFAM" id="SSF47616">
    <property type="entry name" value="GST C-terminal domain-like"/>
    <property type="match status" value="1"/>
</dbReference>
<dbReference type="CDD" id="cd00299">
    <property type="entry name" value="GST_C_family"/>
    <property type="match status" value="1"/>
</dbReference>
<dbReference type="Pfam" id="PF22041">
    <property type="entry name" value="GST_C_7"/>
    <property type="match status" value="1"/>
</dbReference>
<accession>A0A9P7S3X3</accession>
<evidence type="ECO:0000259" key="1">
    <source>
        <dbReference type="Pfam" id="PF13409"/>
    </source>
</evidence>
<dbReference type="Gene3D" id="1.20.1050.10">
    <property type="match status" value="1"/>
</dbReference>
<protein>
    <recommendedName>
        <fullName evidence="5">GST N-terminal domain-containing protein</fullName>
    </recommendedName>
</protein>
<gene>
    <name evidence="3" type="ORF">E1B28_005798</name>
</gene>
<organism evidence="3 4">
    <name type="scientific">Marasmius oreades</name>
    <name type="common">fairy-ring Marasmius</name>
    <dbReference type="NCBI Taxonomy" id="181124"/>
    <lineage>
        <taxon>Eukaryota</taxon>
        <taxon>Fungi</taxon>
        <taxon>Dikarya</taxon>
        <taxon>Basidiomycota</taxon>
        <taxon>Agaricomycotina</taxon>
        <taxon>Agaricomycetes</taxon>
        <taxon>Agaricomycetidae</taxon>
        <taxon>Agaricales</taxon>
        <taxon>Marasmiineae</taxon>
        <taxon>Marasmiaceae</taxon>
        <taxon>Marasmius</taxon>
    </lineage>
</organism>
<dbReference type="Pfam" id="PF13409">
    <property type="entry name" value="GST_N_2"/>
    <property type="match status" value="1"/>
</dbReference>
<keyword evidence="4" id="KW-1185">Reference proteome</keyword>
<evidence type="ECO:0000313" key="3">
    <source>
        <dbReference type="EMBL" id="KAG7095004.1"/>
    </source>
</evidence>
<proteinExistence type="predicted"/>
<dbReference type="Proteomes" id="UP001049176">
    <property type="component" value="Chromosome 3"/>
</dbReference>
<dbReference type="InterPro" id="IPR004045">
    <property type="entry name" value="Glutathione_S-Trfase_N"/>
</dbReference>
<dbReference type="OrthoDB" id="4951845at2759"/>
<dbReference type="InterPro" id="IPR036282">
    <property type="entry name" value="Glutathione-S-Trfase_C_sf"/>
</dbReference>
<evidence type="ECO:0000259" key="2">
    <source>
        <dbReference type="Pfam" id="PF22041"/>
    </source>
</evidence>
<dbReference type="EMBL" id="CM032183">
    <property type="protein sequence ID" value="KAG7095004.1"/>
    <property type="molecule type" value="Genomic_DNA"/>
</dbReference>
<dbReference type="Gene3D" id="3.40.30.10">
    <property type="entry name" value="Glutaredoxin"/>
    <property type="match status" value="1"/>
</dbReference>
<evidence type="ECO:0000313" key="4">
    <source>
        <dbReference type="Proteomes" id="UP001049176"/>
    </source>
</evidence>
<feature type="domain" description="Glutathione S-transferase UstS-like C-terminal" evidence="2">
    <location>
        <begin position="202"/>
        <end position="331"/>
    </location>
</feature>
<dbReference type="GeneID" id="66074874"/>
<dbReference type="InterPro" id="IPR036249">
    <property type="entry name" value="Thioredoxin-like_sf"/>
</dbReference>
<comment type="caution">
    <text evidence="3">The sequence shown here is derived from an EMBL/GenBank/DDBJ whole genome shotgun (WGS) entry which is preliminary data.</text>
</comment>
<dbReference type="AlphaFoldDB" id="A0A9P7S3X3"/>
<dbReference type="SUPFAM" id="SSF52833">
    <property type="entry name" value="Thioredoxin-like"/>
    <property type="match status" value="1"/>
</dbReference>
<name>A0A9P7S3X3_9AGAR</name>
<sequence>MTSIDNVSRSVALHDSEIVSGPSTHVRNTFSTANSNGQVQIHIAIASSIIALGNIPIILKVGELCIKLLLRESPTQFLALLHSNMSRHPRSVPSIILYDIPGHSPQPWAPNIWRIRFVLNFKRLRYRTVWVELPDIEATLRSIGAPPSSYHSDGRPVYTLPVIVDPTRSSTAPTVLSNPNNIAEYLESLYPARPIYPEGSRALQILFVHYIQEVFAKPLLTIMVPLSYRGLTQRGQSFAHPSTHSLPPGPERERAWMLVKEQFDFLASVLDKNVGDGDGVCAMGHHVSYADFALCSVLIWIESMAALDGWSRVREWNGGRWLRLKDRCKDYMDVC</sequence>